<evidence type="ECO:0000313" key="2">
    <source>
        <dbReference type="EMBL" id="OAI21841.1"/>
    </source>
</evidence>
<keyword evidence="3" id="KW-1185">Reference proteome</keyword>
<dbReference type="InterPro" id="IPR027417">
    <property type="entry name" value="P-loop_NTPase"/>
</dbReference>
<organism evidence="2 3">
    <name type="scientific">Methylomonas lenta</name>
    <dbReference type="NCBI Taxonomy" id="980561"/>
    <lineage>
        <taxon>Bacteria</taxon>
        <taxon>Pseudomonadati</taxon>
        <taxon>Pseudomonadota</taxon>
        <taxon>Gammaproteobacteria</taxon>
        <taxon>Methylococcales</taxon>
        <taxon>Methylococcaceae</taxon>
        <taxon>Methylomonas</taxon>
    </lineage>
</organism>
<feature type="domain" description="ATPase AAA-type core" evidence="1">
    <location>
        <begin position="8"/>
        <end position="69"/>
    </location>
</feature>
<gene>
    <name evidence="2" type="ORF">A1359_18995</name>
</gene>
<dbReference type="InterPro" id="IPR003959">
    <property type="entry name" value="ATPase_AAA_core"/>
</dbReference>
<evidence type="ECO:0000313" key="3">
    <source>
        <dbReference type="Proteomes" id="UP000078476"/>
    </source>
</evidence>
<dbReference type="STRING" id="980561.A1359_18995"/>
<dbReference type="InterPro" id="IPR051396">
    <property type="entry name" value="Bact_Antivir_Def_Nuclease"/>
</dbReference>
<proteinExistence type="predicted"/>
<reference evidence="2 3" key="1">
    <citation type="submission" date="2016-03" db="EMBL/GenBank/DDBJ databases">
        <authorList>
            <person name="Ploux O."/>
        </authorList>
    </citation>
    <scope>NUCLEOTIDE SEQUENCE [LARGE SCALE GENOMIC DNA]</scope>
    <source>
        <strain evidence="2 3">R-45370</strain>
    </source>
</reference>
<evidence type="ECO:0000259" key="1">
    <source>
        <dbReference type="Pfam" id="PF13304"/>
    </source>
</evidence>
<dbReference type="Proteomes" id="UP000078476">
    <property type="component" value="Unassembled WGS sequence"/>
</dbReference>
<name>A0A177NV87_9GAMM</name>
<dbReference type="PANTHER" id="PTHR43581">
    <property type="entry name" value="ATP/GTP PHOSPHATASE"/>
    <property type="match status" value="1"/>
</dbReference>
<sequence>MRKIPKVGLKFPDNTWSSIKVMSSGERQLLTMLYAVNKMSGNSVVLIDEPELSLHIDWQEELLGRMMDQLGNR</sequence>
<dbReference type="Gene3D" id="3.40.50.300">
    <property type="entry name" value="P-loop containing nucleotide triphosphate hydrolases"/>
    <property type="match status" value="1"/>
</dbReference>
<dbReference type="EMBL" id="LUUI01000002">
    <property type="protein sequence ID" value="OAI21841.1"/>
    <property type="molecule type" value="Genomic_DNA"/>
</dbReference>
<dbReference type="SUPFAM" id="SSF52540">
    <property type="entry name" value="P-loop containing nucleoside triphosphate hydrolases"/>
    <property type="match status" value="1"/>
</dbReference>
<dbReference type="PANTHER" id="PTHR43581:SF4">
    <property type="entry name" value="ATP_GTP PHOSPHATASE"/>
    <property type="match status" value="1"/>
</dbReference>
<protein>
    <recommendedName>
        <fullName evidence="1">ATPase AAA-type core domain-containing protein</fullName>
    </recommendedName>
</protein>
<dbReference type="AlphaFoldDB" id="A0A177NV87"/>
<dbReference type="GO" id="GO:0016887">
    <property type="term" value="F:ATP hydrolysis activity"/>
    <property type="evidence" value="ECO:0007669"/>
    <property type="project" value="InterPro"/>
</dbReference>
<comment type="caution">
    <text evidence="2">The sequence shown here is derived from an EMBL/GenBank/DDBJ whole genome shotgun (WGS) entry which is preliminary data.</text>
</comment>
<accession>A0A177NV87</accession>
<dbReference type="Pfam" id="PF13304">
    <property type="entry name" value="AAA_21"/>
    <property type="match status" value="1"/>
</dbReference>
<dbReference type="GO" id="GO:0005524">
    <property type="term" value="F:ATP binding"/>
    <property type="evidence" value="ECO:0007669"/>
    <property type="project" value="InterPro"/>
</dbReference>